<reference evidence="1" key="1">
    <citation type="submission" date="2014-12" db="EMBL/GenBank/DDBJ databases">
        <title>Insight into the proteome of Arion vulgaris.</title>
        <authorList>
            <person name="Aradska J."/>
            <person name="Bulat T."/>
            <person name="Smidak R."/>
            <person name="Sarate P."/>
            <person name="Gangsoo J."/>
            <person name="Sialana F."/>
            <person name="Bilban M."/>
            <person name="Lubec G."/>
        </authorList>
    </citation>
    <scope>NUCLEOTIDE SEQUENCE</scope>
    <source>
        <tissue evidence="1">Skin</tissue>
    </source>
</reference>
<dbReference type="EMBL" id="HACG01027893">
    <property type="protein sequence ID" value="CEK74758.1"/>
    <property type="molecule type" value="Transcribed_RNA"/>
</dbReference>
<name>A0A0B7A1Q8_9EUPU</name>
<evidence type="ECO:0000313" key="1">
    <source>
        <dbReference type="EMBL" id="CEK74758.1"/>
    </source>
</evidence>
<accession>A0A0B7A1Q8</accession>
<proteinExistence type="predicted"/>
<organism evidence="1">
    <name type="scientific">Arion vulgaris</name>
    <dbReference type="NCBI Taxonomy" id="1028688"/>
    <lineage>
        <taxon>Eukaryota</taxon>
        <taxon>Metazoa</taxon>
        <taxon>Spiralia</taxon>
        <taxon>Lophotrochozoa</taxon>
        <taxon>Mollusca</taxon>
        <taxon>Gastropoda</taxon>
        <taxon>Heterobranchia</taxon>
        <taxon>Euthyneura</taxon>
        <taxon>Panpulmonata</taxon>
        <taxon>Eupulmonata</taxon>
        <taxon>Stylommatophora</taxon>
        <taxon>Helicina</taxon>
        <taxon>Arionoidea</taxon>
        <taxon>Arionidae</taxon>
        <taxon>Arion</taxon>
    </lineage>
</organism>
<gene>
    <name evidence="1" type="primary">ORF92433</name>
</gene>
<protein>
    <submittedName>
        <fullName evidence="1">Uncharacterized protein</fullName>
    </submittedName>
</protein>
<dbReference type="AlphaFoldDB" id="A0A0B7A1Q8"/>
<sequence>MMVKEAVSAVVTKSVWNISRTSPDYVLLPQTLKHVAVTLVGATLNVQGTSSVVKDVETSARNRIKIHA</sequence>